<sequence length="200" mass="21970">MLNTFKEHPATIIKLGGSLFDLPDLGTRLEDFLERHRFPNPILIPGGGPFADAVRELDQLHHLGDTASHEIGTHTLSLSARFVASLSNRFVLTTSPDEFDRCWTQQTIPIFDAAAMTMKHSPLPSSWDVTSDSIAAWTCSLHSESQLVLVKSADLPTSLSYQGATQAGLVDAHFPNIAENLTNISWCNLRGESPTISCWK</sequence>
<dbReference type="InterPro" id="IPR036393">
    <property type="entry name" value="AceGlu_kinase-like_sf"/>
</dbReference>
<dbReference type="Proteomes" id="UP000315724">
    <property type="component" value="Chromosome"/>
</dbReference>
<dbReference type="AlphaFoldDB" id="A0A517QGQ1"/>
<dbReference type="RefSeq" id="WP_145194992.1">
    <property type="nucleotide sequence ID" value="NZ_CP036267.1"/>
</dbReference>
<dbReference type="Gene3D" id="3.40.1160.10">
    <property type="entry name" value="Acetylglutamate kinase-like"/>
    <property type="match status" value="1"/>
</dbReference>
<dbReference type="EMBL" id="CP036267">
    <property type="protein sequence ID" value="QDT30801.1"/>
    <property type="molecule type" value="Genomic_DNA"/>
</dbReference>
<protein>
    <recommendedName>
        <fullName evidence="3">Amino acid kinase family protein</fullName>
    </recommendedName>
</protein>
<gene>
    <name evidence="1" type="ORF">Mal48_00280</name>
</gene>
<organism evidence="1 2">
    <name type="scientific">Thalassoglobus polymorphus</name>
    <dbReference type="NCBI Taxonomy" id="2527994"/>
    <lineage>
        <taxon>Bacteria</taxon>
        <taxon>Pseudomonadati</taxon>
        <taxon>Planctomycetota</taxon>
        <taxon>Planctomycetia</taxon>
        <taxon>Planctomycetales</taxon>
        <taxon>Planctomycetaceae</taxon>
        <taxon>Thalassoglobus</taxon>
    </lineage>
</organism>
<reference evidence="1 2" key="1">
    <citation type="submission" date="2019-02" db="EMBL/GenBank/DDBJ databases">
        <title>Deep-cultivation of Planctomycetes and their phenomic and genomic characterization uncovers novel biology.</title>
        <authorList>
            <person name="Wiegand S."/>
            <person name="Jogler M."/>
            <person name="Boedeker C."/>
            <person name="Pinto D."/>
            <person name="Vollmers J."/>
            <person name="Rivas-Marin E."/>
            <person name="Kohn T."/>
            <person name="Peeters S.H."/>
            <person name="Heuer A."/>
            <person name="Rast P."/>
            <person name="Oberbeckmann S."/>
            <person name="Bunk B."/>
            <person name="Jeske O."/>
            <person name="Meyerdierks A."/>
            <person name="Storesund J.E."/>
            <person name="Kallscheuer N."/>
            <person name="Luecker S."/>
            <person name="Lage O.M."/>
            <person name="Pohl T."/>
            <person name="Merkel B.J."/>
            <person name="Hornburger P."/>
            <person name="Mueller R.-W."/>
            <person name="Bruemmer F."/>
            <person name="Labrenz M."/>
            <person name="Spormann A.M."/>
            <person name="Op den Camp H."/>
            <person name="Overmann J."/>
            <person name="Amann R."/>
            <person name="Jetten M.S.M."/>
            <person name="Mascher T."/>
            <person name="Medema M.H."/>
            <person name="Devos D.P."/>
            <person name="Kaster A.-K."/>
            <person name="Ovreas L."/>
            <person name="Rohde M."/>
            <person name="Galperin M.Y."/>
            <person name="Jogler C."/>
        </authorList>
    </citation>
    <scope>NUCLEOTIDE SEQUENCE [LARGE SCALE GENOMIC DNA]</scope>
    <source>
        <strain evidence="1 2">Mal48</strain>
    </source>
</reference>
<name>A0A517QGQ1_9PLAN</name>
<keyword evidence="2" id="KW-1185">Reference proteome</keyword>
<dbReference type="KEGG" id="tpol:Mal48_00280"/>
<evidence type="ECO:0000313" key="1">
    <source>
        <dbReference type="EMBL" id="QDT30801.1"/>
    </source>
</evidence>
<accession>A0A517QGQ1</accession>
<proteinExistence type="predicted"/>
<evidence type="ECO:0008006" key="3">
    <source>
        <dbReference type="Google" id="ProtNLM"/>
    </source>
</evidence>
<evidence type="ECO:0000313" key="2">
    <source>
        <dbReference type="Proteomes" id="UP000315724"/>
    </source>
</evidence>
<dbReference type="OrthoDB" id="8526978at2"/>